<protein>
    <recommendedName>
        <fullName evidence="1">RSE1/DDB1/CPSF1 first beta-propeller domain-containing protein</fullName>
    </recommendedName>
</protein>
<dbReference type="InterPro" id="IPR018846">
    <property type="entry name" value="Beta-prop_RSE1/DDB1/CPSF1_1st"/>
</dbReference>
<dbReference type="SUPFAM" id="SSF50998">
    <property type="entry name" value="Quinoprotein alcohol dehydrogenase-like"/>
    <property type="match status" value="2"/>
</dbReference>
<dbReference type="EMBL" id="SWFT01000038">
    <property type="protein sequence ID" value="KAA8906020.1"/>
    <property type="molecule type" value="Genomic_DNA"/>
</dbReference>
<dbReference type="OrthoDB" id="433457at2759"/>
<feature type="domain" description="RSE1/DDB1/CPSF1 first beta-propeller" evidence="1">
    <location>
        <begin position="108"/>
        <end position="348"/>
    </location>
</feature>
<dbReference type="Pfam" id="PF10433">
    <property type="entry name" value="Beta-prop_RSE1_1st"/>
    <property type="match status" value="1"/>
</dbReference>
<dbReference type="InterPro" id="IPR050358">
    <property type="entry name" value="RSE1/DDB1/CFT1"/>
</dbReference>
<reference evidence="2 3" key="1">
    <citation type="submission" date="2019-07" db="EMBL/GenBank/DDBJ databases">
        <title>Genome assembly of two rare yeast pathogens: Diutina rugosa and Trichomonascus ciferrii.</title>
        <authorList>
            <person name="Mixao V."/>
            <person name="Saus E."/>
            <person name="Hansen A."/>
            <person name="Lass-Flor C."/>
            <person name="Gabaldon T."/>
        </authorList>
    </citation>
    <scope>NUCLEOTIDE SEQUENCE [LARGE SCALE GENOMIC DNA]</scope>
    <source>
        <strain evidence="2 3">CBS 613</strain>
    </source>
</reference>
<dbReference type="InterPro" id="IPR011047">
    <property type="entry name" value="Quinoprotein_ADH-like_sf"/>
</dbReference>
<comment type="caution">
    <text evidence="2">The sequence shown here is derived from an EMBL/GenBank/DDBJ whole genome shotgun (WGS) entry which is preliminary data.</text>
</comment>
<organism evidence="2 3">
    <name type="scientific">Diutina rugosa</name>
    <name type="common">Yeast</name>
    <name type="synonym">Candida rugosa</name>
    <dbReference type="NCBI Taxonomy" id="5481"/>
    <lineage>
        <taxon>Eukaryota</taxon>
        <taxon>Fungi</taxon>
        <taxon>Dikarya</taxon>
        <taxon>Ascomycota</taxon>
        <taxon>Saccharomycotina</taxon>
        <taxon>Pichiomycetes</taxon>
        <taxon>Debaryomycetaceae</taxon>
        <taxon>Diutina</taxon>
    </lineage>
</organism>
<dbReference type="InterPro" id="IPR015943">
    <property type="entry name" value="WD40/YVTN_repeat-like_dom_sf"/>
</dbReference>
<keyword evidence="3" id="KW-1185">Reference proteome</keyword>
<dbReference type="PANTHER" id="PTHR10644">
    <property type="entry name" value="DNA REPAIR/RNA PROCESSING CPSF FAMILY"/>
    <property type="match status" value="1"/>
</dbReference>
<proteinExistence type="predicted"/>
<dbReference type="GeneID" id="54779855"/>
<dbReference type="Gene3D" id="2.130.10.10">
    <property type="entry name" value="YVTN repeat-like/Quinoprotein amine dehydrogenase"/>
    <property type="match status" value="1"/>
</dbReference>
<dbReference type="VEuPathDB" id="FungiDB:DIURU_001202"/>
<evidence type="ECO:0000313" key="3">
    <source>
        <dbReference type="Proteomes" id="UP000449547"/>
    </source>
</evidence>
<dbReference type="Proteomes" id="UP000449547">
    <property type="component" value="Unassembled WGS sequence"/>
</dbReference>
<evidence type="ECO:0000313" key="2">
    <source>
        <dbReference type="EMBL" id="KAA8906020.1"/>
    </source>
</evidence>
<dbReference type="RefSeq" id="XP_034013933.1">
    <property type="nucleotide sequence ID" value="XM_034153721.1"/>
</dbReference>
<sequence>MYGVTTVLEPHPITGSAWIWNCLVLVVNDHLEIHRFQDKRLSLVRQIKLPTIVTCMGRHEETLFIYGIDNVVYSIEFADDKILIDPVAKFASESQQSPVDSYQSIVATKDWILLHVFQGSLIVVWRKPRKRSRGREAPPQVETFGVGAIVIIDLVLTSQDEIAVLYRDTNYVYSLRIYRVDSVKGLLMVKQYEEFINTPQVMVAPPQGGVVVFSSSHMFYFAGEGTMIELSDSDSSTTVNMNDHVITKRFPQSQFEGLQFSAASMIEKNKIVAGAEDGRTFIVNFDANRTSKFVNVRRIDIISLGVTTSAMNIHHITGEWFIATSQFGCSALFKIVPKKPFMKVVQRLNSSPPIMDLVARSDKQICVLRGSFIDGDLTIIRPEAVKVTVNSEISDVAEISGFSNTTKLKVNDKWYRWQKDDYHELESVTNENVLAFSDVTMITSKSIAVNSNTVMSSEKPWIHACIEDDSIAVASVEGVTIMCKLEVLATIDTNQVSGLASPRSGWLVVTDWNGKIQVVHEGKILASHVIDGVGITSMAALLVDENLEIVVVTTKNEYHQLHLQTKNVTPILIEYNHGVGGSEQLSLISNKTVIFSYGGDNLAAFVYDSTINGLVQTIVNHQFLRIDKLVAVAETLVVLSEEKAHFCSVTESTPSWKADQSHIKALPVKMVILKSKLVVLACQRKLKMGEYIVNYHLHLYDLKTMTLTKKYTFSDGEEVPSMVKFDESIVCLMNKSATPFRVFSLGNHFEQPTNSQIKGLDVTELKFQTLQVTDNGTIVIGGSAIFEVQQAGNGSFEYIEDSLYRLPTFCVDVSTRGGKHVSIDLRRGVFVKSEGQKLSHVPLQLPLSFPTAVCTIPGDEGFDVVAGDDLGNLTVAYWDGVEFTQLLAANLGAQINCITNDGDNIITGTVDGGVYKLVRLTEKEWEHVKGLNTDRLPWRLEDGSSADTFGIVNIEEIKKDDTISREVRHKKFK</sequence>
<evidence type="ECO:0000259" key="1">
    <source>
        <dbReference type="Pfam" id="PF10433"/>
    </source>
</evidence>
<dbReference type="AlphaFoldDB" id="A0A642UWW2"/>
<name>A0A642UWW2_DIURU</name>
<accession>A0A642UWW2</accession>
<gene>
    <name evidence="2" type="ORF">DIURU_001202</name>
</gene>